<dbReference type="InterPro" id="IPR051158">
    <property type="entry name" value="Metallophosphoesterase_sf"/>
</dbReference>
<dbReference type="InterPro" id="IPR004843">
    <property type="entry name" value="Calcineurin-like_PHP"/>
</dbReference>
<name>A0A7G9RZ39_9FIRM</name>
<reference evidence="2 3" key="1">
    <citation type="submission" date="2020-08" db="EMBL/GenBank/DDBJ databases">
        <title>Genome sequence of Erysipelothrix inopinata DSM 15511T.</title>
        <authorList>
            <person name="Hyun D.-W."/>
            <person name="Bae J.-W."/>
        </authorList>
    </citation>
    <scope>NUCLEOTIDE SEQUENCE [LARGE SCALE GENOMIC DNA]</scope>
    <source>
        <strain evidence="2 3">DSM 15511</strain>
    </source>
</reference>
<dbReference type="Proteomes" id="UP000515928">
    <property type="component" value="Chromosome"/>
</dbReference>
<dbReference type="KEGG" id="eio:H9L01_00350"/>
<evidence type="ECO:0000313" key="3">
    <source>
        <dbReference type="Proteomes" id="UP000515928"/>
    </source>
</evidence>
<dbReference type="Pfam" id="PF00149">
    <property type="entry name" value="Metallophos"/>
    <property type="match status" value="1"/>
</dbReference>
<dbReference type="SUPFAM" id="SSF56300">
    <property type="entry name" value="Metallo-dependent phosphatases"/>
    <property type="match status" value="1"/>
</dbReference>
<dbReference type="CDD" id="cd07385">
    <property type="entry name" value="MPP_YkuE_C"/>
    <property type="match status" value="1"/>
</dbReference>
<dbReference type="GO" id="GO:0008758">
    <property type="term" value="F:UDP-2,3-diacylglucosamine hydrolase activity"/>
    <property type="evidence" value="ECO:0007669"/>
    <property type="project" value="TreeGrafter"/>
</dbReference>
<accession>A0A7G9RZ39</accession>
<dbReference type="EMBL" id="CP060715">
    <property type="protein sequence ID" value="QNN60864.1"/>
    <property type="molecule type" value="Genomic_DNA"/>
</dbReference>
<protein>
    <submittedName>
        <fullName evidence="2">Metallophosphoesterase</fullName>
    </submittedName>
</protein>
<dbReference type="InterPro" id="IPR029052">
    <property type="entry name" value="Metallo-depent_PP-like"/>
</dbReference>
<dbReference type="RefSeq" id="WP_187533985.1">
    <property type="nucleotide sequence ID" value="NZ_CBCSHU010000025.1"/>
</dbReference>
<evidence type="ECO:0000313" key="2">
    <source>
        <dbReference type="EMBL" id="QNN60864.1"/>
    </source>
</evidence>
<gene>
    <name evidence="2" type="ORF">H9L01_00350</name>
</gene>
<feature type="domain" description="Calcineurin-like phosphoesterase" evidence="1">
    <location>
        <begin position="50"/>
        <end position="215"/>
    </location>
</feature>
<keyword evidence="3" id="KW-1185">Reference proteome</keyword>
<evidence type="ECO:0000259" key="1">
    <source>
        <dbReference type="Pfam" id="PF00149"/>
    </source>
</evidence>
<dbReference type="Gene3D" id="3.60.21.10">
    <property type="match status" value="1"/>
</dbReference>
<dbReference type="GO" id="GO:0016020">
    <property type="term" value="C:membrane"/>
    <property type="evidence" value="ECO:0007669"/>
    <property type="project" value="GOC"/>
</dbReference>
<dbReference type="GO" id="GO:0009245">
    <property type="term" value="P:lipid A biosynthetic process"/>
    <property type="evidence" value="ECO:0007669"/>
    <property type="project" value="TreeGrafter"/>
</dbReference>
<sequence length="282" mass="32328">MKKYKTLKFVVISLLILIVVNTIYAFKVEPYSINIEWNLIKPEGEVTETLKVVHFSDIHLKEDFNKVPLDNIVHKINNQQADIVVFTGDLYDNYAKYNSDDMIISYLKQIKSKYGNFAVWGNHDYGGGSSRHYDYVMKEAGFRLLRNEEVMIKTESNKSILIYGLDDSMLGKPHTKSLTRTDESDFIIMLSHEPDTVDRFINEDFNLFLSGHSHGGQINIPWIPALNKFAVNQTNLAEKYTKGSYDLTNSKSIFVNVGIGTSHVPMRFGVHPKITVHKIFLK</sequence>
<dbReference type="PANTHER" id="PTHR31302">
    <property type="entry name" value="TRANSMEMBRANE PROTEIN WITH METALLOPHOSPHOESTERASE DOMAIN-RELATED"/>
    <property type="match status" value="1"/>
</dbReference>
<dbReference type="PANTHER" id="PTHR31302:SF25">
    <property type="entry name" value="PHOSPHOESTERASE"/>
    <property type="match status" value="1"/>
</dbReference>
<organism evidence="2 3">
    <name type="scientific">Erysipelothrix inopinata</name>
    <dbReference type="NCBI Taxonomy" id="225084"/>
    <lineage>
        <taxon>Bacteria</taxon>
        <taxon>Bacillati</taxon>
        <taxon>Bacillota</taxon>
        <taxon>Erysipelotrichia</taxon>
        <taxon>Erysipelotrichales</taxon>
        <taxon>Erysipelotrichaceae</taxon>
        <taxon>Erysipelothrix</taxon>
    </lineage>
</organism>
<dbReference type="AlphaFoldDB" id="A0A7G9RZ39"/>
<proteinExistence type="predicted"/>